<sequence length="78" mass="9049">MPVDDYKLTQFYKLPELIEAVESVRCCMKPMAPPLPQKFADNETLLKQCVSKLSKKHNKDKIEIGPPNEFKWLSRLIS</sequence>
<accession>A0A3P7VWT2</accession>
<keyword evidence="2" id="KW-1185">Reference proteome</keyword>
<gene>
    <name evidence="1" type="ORF">BTMF_LOCUS15124</name>
</gene>
<dbReference type="AlphaFoldDB" id="A0A3P7VWT2"/>
<dbReference type="Proteomes" id="UP000280834">
    <property type="component" value="Unassembled WGS sequence"/>
</dbReference>
<organism evidence="1 2">
    <name type="scientific">Brugia timori</name>
    <dbReference type="NCBI Taxonomy" id="42155"/>
    <lineage>
        <taxon>Eukaryota</taxon>
        <taxon>Metazoa</taxon>
        <taxon>Ecdysozoa</taxon>
        <taxon>Nematoda</taxon>
        <taxon>Chromadorea</taxon>
        <taxon>Rhabditida</taxon>
        <taxon>Spirurina</taxon>
        <taxon>Spiruromorpha</taxon>
        <taxon>Filarioidea</taxon>
        <taxon>Onchocercidae</taxon>
        <taxon>Brugia</taxon>
    </lineage>
</organism>
<evidence type="ECO:0000313" key="2">
    <source>
        <dbReference type="Proteomes" id="UP000280834"/>
    </source>
</evidence>
<name>A0A3P7VWT2_9BILA</name>
<evidence type="ECO:0000313" key="1">
    <source>
        <dbReference type="EMBL" id="VDO52526.1"/>
    </source>
</evidence>
<reference evidence="1 2" key="1">
    <citation type="submission" date="2018-11" db="EMBL/GenBank/DDBJ databases">
        <authorList>
            <consortium name="Pathogen Informatics"/>
        </authorList>
    </citation>
    <scope>NUCLEOTIDE SEQUENCE [LARGE SCALE GENOMIC DNA]</scope>
</reference>
<dbReference type="EMBL" id="UZAG01022108">
    <property type="protein sequence ID" value="VDO52526.1"/>
    <property type="molecule type" value="Genomic_DNA"/>
</dbReference>
<proteinExistence type="predicted"/>
<protein>
    <submittedName>
        <fullName evidence="1">Uncharacterized protein</fullName>
    </submittedName>
</protein>